<dbReference type="GO" id="GO:0046872">
    <property type="term" value="F:metal ion binding"/>
    <property type="evidence" value="ECO:0007669"/>
    <property type="project" value="UniProtKB-KW"/>
</dbReference>
<dbReference type="InterPro" id="IPR008922">
    <property type="entry name" value="Di-copper_centre_dom_sf"/>
</dbReference>
<sequence length="394" mass="43334">MRLQHVPAWASLLALTSATYQPASTFGTDLLAAKGLINLAVHGIEQAAQGKQGSCTLANVAIRKEWGMLSNTERKSYTDAVLCLMSKPSKTNPSEAPGAKTRYDDFTWTHIKQTLSIHGTANFLSWHRWYTYIFEKALREECGYQGYQPYCKCFGRNWGRWANDPVNSPIFDGGPYSMSGNGDYVAHGCTYAIPTNLNCIPPVPGQGGGCVTTGPFKNITVNLGPVVVSLNGIPELVPNNGSVWNPRCMRRDISSWVATRWTSDAVSTALINDYSDIYWFQKYMQGDFVNGDYGVHTAGHFTVGGDPGGDIFASPGDPMFWLHHAQVDRTWWIWQNQDIKNRQNAISGTITLDNIPPSRNGTLDDLLDVGVNASPVPISSMMSTTAGPLCYIYL</sequence>
<keyword evidence="2" id="KW-0560">Oxidoreductase</keyword>
<evidence type="ECO:0000256" key="1">
    <source>
        <dbReference type="ARBA" id="ARBA00022723"/>
    </source>
</evidence>
<dbReference type="Proteomes" id="UP000254866">
    <property type="component" value="Unassembled WGS sequence"/>
</dbReference>
<evidence type="ECO:0000313" key="6">
    <source>
        <dbReference type="EMBL" id="RDL40550.1"/>
    </source>
</evidence>
<dbReference type="PRINTS" id="PR00092">
    <property type="entry name" value="TYROSINASE"/>
</dbReference>
<evidence type="ECO:0000259" key="4">
    <source>
        <dbReference type="PROSITE" id="PS00497"/>
    </source>
</evidence>
<dbReference type="GO" id="GO:0016491">
    <property type="term" value="F:oxidoreductase activity"/>
    <property type="evidence" value="ECO:0007669"/>
    <property type="project" value="UniProtKB-KW"/>
</dbReference>
<gene>
    <name evidence="6" type="ORF">BP5553_00529</name>
</gene>
<dbReference type="SUPFAM" id="SSF48056">
    <property type="entry name" value="Di-copper centre-containing domain"/>
    <property type="match status" value="1"/>
</dbReference>
<dbReference type="PROSITE" id="PS00497">
    <property type="entry name" value="TYROSINASE_1"/>
    <property type="match status" value="1"/>
</dbReference>
<accession>A0A370TYF6</accession>
<dbReference type="InterPro" id="IPR002227">
    <property type="entry name" value="Tyrosinase_Cu-bd"/>
</dbReference>
<name>A0A370TYF6_9HELO</name>
<proteinExistence type="predicted"/>
<dbReference type="OrthoDB" id="6132182at2759"/>
<dbReference type="RefSeq" id="XP_031873206.1">
    <property type="nucleotide sequence ID" value="XM_032009152.1"/>
</dbReference>
<feature type="domain" description="Tyrosinase copper-binding" evidence="5">
    <location>
        <begin position="317"/>
        <end position="328"/>
    </location>
</feature>
<dbReference type="PANTHER" id="PTHR11474:SF125">
    <property type="entry name" value="N-ACETYL-6-HYDROXYTRYPTOPHAN OXIDASE IVOB-RELATED"/>
    <property type="match status" value="1"/>
</dbReference>
<dbReference type="AlphaFoldDB" id="A0A370TYF6"/>
<dbReference type="Pfam" id="PF00264">
    <property type="entry name" value="Tyrosinase"/>
    <property type="match status" value="1"/>
</dbReference>
<feature type="signal peptide" evidence="3">
    <location>
        <begin position="1"/>
        <end position="25"/>
    </location>
</feature>
<reference evidence="6 7" key="1">
    <citation type="journal article" date="2018" name="IMA Fungus">
        <title>IMA Genome-F 9: Draft genome sequence of Annulohypoxylon stygium, Aspergillus mulundensis, Berkeleyomyces basicola (syn. Thielaviopsis basicola), Ceratocystis smalleyi, two Cercospora beticola strains, Coleophoma cylindrospora, Fusarium fracticaudum, Phialophora cf. hyalina, and Morchella septimelata.</title>
        <authorList>
            <person name="Wingfield B.D."/>
            <person name="Bills G.F."/>
            <person name="Dong Y."/>
            <person name="Huang W."/>
            <person name="Nel W.J."/>
            <person name="Swalarsk-Parry B.S."/>
            <person name="Vaghefi N."/>
            <person name="Wilken P.M."/>
            <person name="An Z."/>
            <person name="de Beer Z.W."/>
            <person name="De Vos L."/>
            <person name="Chen L."/>
            <person name="Duong T.A."/>
            <person name="Gao Y."/>
            <person name="Hammerbacher A."/>
            <person name="Kikkert J.R."/>
            <person name="Li Y."/>
            <person name="Li H."/>
            <person name="Li K."/>
            <person name="Li Q."/>
            <person name="Liu X."/>
            <person name="Ma X."/>
            <person name="Naidoo K."/>
            <person name="Pethybridge S.J."/>
            <person name="Sun J."/>
            <person name="Steenkamp E.T."/>
            <person name="van der Nest M.A."/>
            <person name="van Wyk S."/>
            <person name="Wingfield M.J."/>
            <person name="Xiong C."/>
            <person name="Yue Q."/>
            <person name="Zhang X."/>
        </authorList>
    </citation>
    <scope>NUCLEOTIDE SEQUENCE [LARGE SCALE GENOMIC DNA]</scope>
    <source>
        <strain evidence="6 7">BP 5553</strain>
    </source>
</reference>
<organism evidence="6 7">
    <name type="scientific">Venustampulla echinocandica</name>
    <dbReference type="NCBI Taxonomy" id="2656787"/>
    <lineage>
        <taxon>Eukaryota</taxon>
        <taxon>Fungi</taxon>
        <taxon>Dikarya</taxon>
        <taxon>Ascomycota</taxon>
        <taxon>Pezizomycotina</taxon>
        <taxon>Leotiomycetes</taxon>
        <taxon>Helotiales</taxon>
        <taxon>Pleuroascaceae</taxon>
        <taxon>Venustampulla</taxon>
    </lineage>
</organism>
<dbReference type="GeneID" id="43593378"/>
<dbReference type="STRING" id="2656787.A0A370TYF6"/>
<dbReference type="Gene3D" id="1.10.1280.10">
    <property type="entry name" value="Di-copper center containing domain from catechol oxidase"/>
    <property type="match status" value="1"/>
</dbReference>
<dbReference type="PROSITE" id="PS00498">
    <property type="entry name" value="TYROSINASE_2"/>
    <property type="match status" value="1"/>
</dbReference>
<dbReference type="PANTHER" id="PTHR11474">
    <property type="entry name" value="TYROSINASE FAMILY MEMBER"/>
    <property type="match status" value="1"/>
</dbReference>
<comment type="caution">
    <text evidence="6">The sequence shown here is derived from an EMBL/GenBank/DDBJ whole genome shotgun (WGS) entry which is preliminary data.</text>
</comment>
<evidence type="ECO:0000259" key="5">
    <source>
        <dbReference type="PROSITE" id="PS00498"/>
    </source>
</evidence>
<evidence type="ECO:0000313" key="7">
    <source>
        <dbReference type="Proteomes" id="UP000254866"/>
    </source>
</evidence>
<protein>
    <submittedName>
        <fullName evidence="6">Di-copper centre-containing</fullName>
    </submittedName>
</protein>
<feature type="domain" description="Tyrosinase copper-binding" evidence="4">
    <location>
        <begin position="118"/>
        <end position="135"/>
    </location>
</feature>
<dbReference type="InterPro" id="IPR050316">
    <property type="entry name" value="Tyrosinase/Hemocyanin"/>
</dbReference>
<evidence type="ECO:0000256" key="2">
    <source>
        <dbReference type="ARBA" id="ARBA00023002"/>
    </source>
</evidence>
<keyword evidence="7" id="KW-1185">Reference proteome</keyword>
<dbReference type="EMBL" id="NPIC01000001">
    <property type="protein sequence ID" value="RDL40550.1"/>
    <property type="molecule type" value="Genomic_DNA"/>
</dbReference>
<keyword evidence="3" id="KW-0732">Signal</keyword>
<feature type="chain" id="PRO_5016812550" evidence="3">
    <location>
        <begin position="26"/>
        <end position="394"/>
    </location>
</feature>
<keyword evidence="1" id="KW-0479">Metal-binding</keyword>
<evidence type="ECO:0000256" key="3">
    <source>
        <dbReference type="SAM" id="SignalP"/>
    </source>
</evidence>